<gene>
    <name evidence="7" type="ORF">LY90DRAFT_515335</name>
</gene>
<feature type="transmembrane region" description="Helical" evidence="5">
    <location>
        <begin position="169"/>
        <end position="189"/>
    </location>
</feature>
<keyword evidence="8" id="KW-1185">Reference proteome</keyword>
<proteinExistence type="predicted"/>
<feature type="transmembrane region" description="Helical" evidence="5">
    <location>
        <begin position="209"/>
        <end position="229"/>
    </location>
</feature>
<feature type="transmembrane region" description="Helical" evidence="5">
    <location>
        <begin position="135"/>
        <end position="157"/>
    </location>
</feature>
<evidence type="ECO:0000256" key="2">
    <source>
        <dbReference type="ARBA" id="ARBA00022692"/>
    </source>
</evidence>
<dbReference type="PROSITE" id="PS50259">
    <property type="entry name" value="G_PROTEIN_RECEP_F3_4"/>
    <property type="match status" value="1"/>
</dbReference>
<comment type="caution">
    <text evidence="7">The sequence shown here is derived from an EMBL/GenBank/DDBJ whole genome shotgun (WGS) entry which is preliminary data.</text>
</comment>
<accession>A0A1Y2AJW8</accession>
<evidence type="ECO:0000259" key="6">
    <source>
        <dbReference type="PROSITE" id="PS50259"/>
    </source>
</evidence>
<name>A0A1Y2AJW8_9FUNG</name>
<evidence type="ECO:0000313" key="8">
    <source>
        <dbReference type="Proteomes" id="UP000193920"/>
    </source>
</evidence>
<sequence length="292" mass="34117">MEINEFENKSPISLLLANLYYKQNITYQRTFKDIVNECCDIIDDSFLPYCKKNSKIKIEVSECHEGIDTMDIIYKNCKLEENDNLPRTVECPYISHENYKGLIVEVFTLLSFIIEIFFFMIIIKNRNQRSMVLAGFKFIISLLLSSIILDLSAYFWIGKNSKSKCILKIWSMIVGITEFICSYSIKSEFIISIYHNSHITNSKYTIKNYLFYVISVLIEFILLVVWSFTHEGLIKKSRYINGVGYYEYETCSNGNETILGYIFVIVFIISASSIFIAFRGRNIPNEFNYVNI</sequence>
<evidence type="ECO:0000256" key="3">
    <source>
        <dbReference type="ARBA" id="ARBA00022989"/>
    </source>
</evidence>
<keyword evidence="3 5" id="KW-1133">Transmembrane helix</keyword>
<evidence type="ECO:0000313" key="7">
    <source>
        <dbReference type="EMBL" id="ORY22806.1"/>
    </source>
</evidence>
<evidence type="ECO:0000256" key="4">
    <source>
        <dbReference type="ARBA" id="ARBA00023136"/>
    </source>
</evidence>
<dbReference type="Pfam" id="PF00003">
    <property type="entry name" value="7tm_3"/>
    <property type="match status" value="1"/>
</dbReference>
<dbReference type="InterPro" id="IPR017978">
    <property type="entry name" value="GPCR_3_C"/>
</dbReference>
<protein>
    <recommendedName>
        <fullName evidence="6">G-protein coupled receptors family 3 profile domain-containing protein</fullName>
    </recommendedName>
</protein>
<evidence type="ECO:0000256" key="1">
    <source>
        <dbReference type="ARBA" id="ARBA00004141"/>
    </source>
</evidence>
<feature type="transmembrane region" description="Helical" evidence="5">
    <location>
        <begin position="258"/>
        <end position="278"/>
    </location>
</feature>
<reference evidence="7 8" key="1">
    <citation type="submission" date="2016-08" db="EMBL/GenBank/DDBJ databases">
        <title>A Parts List for Fungal Cellulosomes Revealed by Comparative Genomics.</title>
        <authorList>
            <consortium name="DOE Joint Genome Institute"/>
            <person name="Haitjema C.H."/>
            <person name="Gilmore S.P."/>
            <person name="Henske J.K."/>
            <person name="Solomon K.V."/>
            <person name="De Groot R."/>
            <person name="Kuo A."/>
            <person name="Mondo S.J."/>
            <person name="Salamov A.A."/>
            <person name="Labutti K."/>
            <person name="Zhao Z."/>
            <person name="Chiniquy J."/>
            <person name="Barry K."/>
            <person name="Brewer H.M."/>
            <person name="Purvine S.O."/>
            <person name="Wright A.T."/>
            <person name="Boxma B."/>
            <person name="Van Alen T."/>
            <person name="Hackstein J.H."/>
            <person name="Baker S.E."/>
            <person name="Grigoriev I.V."/>
            <person name="O'Malley M.A."/>
        </authorList>
    </citation>
    <scope>NUCLEOTIDE SEQUENCE [LARGE SCALE GENOMIC DNA]</scope>
    <source>
        <strain evidence="7 8">G1</strain>
    </source>
</reference>
<dbReference type="EMBL" id="MCOG01000242">
    <property type="protein sequence ID" value="ORY22806.1"/>
    <property type="molecule type" value="Genomic_DNA"/>
</dbReference>
<dbReference type="AlphaFoldDB" id="A0A1Y2AJW8"/>
<feature type="transmembrane region" description="Helical" evidence="5">
    <location>
        <begin position="102"/>
        <end position="123"/>
    </location>
</feature>
<dbReference type="GO" id="GO:0016020">
    <property type="term" value="C:membrane"/>
    <property type="evidence" value="ECO:0007669"/>
    <property type="project" value="UniProtKB-SubCell"/>
</dbReference>
<dbReference type="OrthoDB" id="10570707at2759"/>
<comment type="subcellular location">
    <subcellularLocation>
        <location evidence="1">Membrane</location>
        <topology evidence="1">Multi-pass membrane protein</topology>
    </subcellularLocation>
</comment>
<dbReference type="GO" id="GO:0004930">
    <property type="term" value="F:G protein-coupled receptor activity"/>
    <property type="evidence" value="ECO:0007669"/>
    <property type="project" value="InterPro"/>
</dbReference>
<feature type="domain" description="G-protein coupled receptors family 3 profile" evidence="6">
    <location>
        <begin position="100"/>
        <end position="292"/>
    </location>
</feature>
<keyword evidence="4 5" id="KW-0472">Membrane</keyword>
<evidence type="ECO:0000256" key="5">
    <source>
        <dbReference type="SAM" id="Phobius"/>
    </source>
</evidence>
<dbReference type="Proteomes" id="UP000193920">
    <property type="component" value="Unassembled WGS sequence"/>
</dbReference>
<organism evidence="7 8">
    <name type="scientific">Neocallimastix californiae</name>
    <dbReference type="NCBI Taxonomy" id="1754190"/>
    <lineage>
        <taxon>Eukaryota</taxon>
        <taxon>Fungi</taxon>
        <taxon>Fungi incertae sedis</taxon>
        <taxon>Chytridiomycota</taxon>
        <taxon>Chytridiomycota incertae sedis</taxon>
        <taxon>Neocallimastigomycetes</taxon>
        <taxon>Neocallimastigales</taxon>
        <taxon>Neocallimastigaceae</taxon>
        <taxon>Neocallimastix</taxon>
    </lineage>
</organism>
<keyword evidence="2 5" id="KW-0812">Transmembrane</keyword>